<dbReference type="SUPFAM" id="SSF52540">
    <property type="entry name" value="P-loop containing nucleoside triphosphate hydrolases"/>
    <property type="match status" value="1"/>
</dbReference>
<dbReference type="EMBL" id="BART01013916">
    <property type="protein sequence ID" value="GAG82666.1"/>
    <property type="molecule type" value="Genomic_DNA"/>
</dbReference>
<dbReference type="InterPro" id="IPR003959">
    <property type="entry name" value="ATPase_AAA_core"/>
</dbReference>
<dbReference type="CDD" id="cd19481">
    <property type="entry name" value="RecA-like_protease"/>
    <property type="match status" value="1"/>
</dbReference>
<dbReference type="GO" id="GO:0005524">
    <property type="term" value="F:ATP binding"/>
    <property type="evidence" value="ECO:0007669"/>
    <property type="project" value="InterPro"/>
</dbReference>
<feature type="non-terminal residue" evidence="2">
    <location>
        <position position="202"/>
    </location>
</feature>
<dbReference type="AlphaFoldDB" id="X1CEL0"/>
<organism evidence="2">
    <name type="scientific">marine sediment metagenome</name>
    <dbReference type="NCBI Taxonomy" id="412755"/>
    <lineage>
        <taxon>unclassified sequences</taxon>
        <taxon>metagenomes</taxon>
        <taxon>ecological metagenomes</taxon>
    </lineage>
</organism>
<dbReference type="Pfam" id="PF00004">
    <property type="entry name" value="AAA"/>
    <property type="match status" value="1"/>
</dbReference>
<feature type="non-terminal residue" evidence="2">
    <location>
        <position position="1"/>
    </location>
</feature>
<comment type="caution">
    <text evidence="2">The sequence shown here is derived from an EMBL/GenBank/DDBJ whole genome shotgun (WGS) entry which is preliminary data.</text>
</comment>
<evidence type="ECO:0000313" key="2">
    <source>
        <dbReference type="EMBL" id="GAG82666.1"/>
    </source>
</evidence>
<protein>
    <recommendedName>
        <fullName evidence="1">ATPase AAA-type core domain-containing protein</fullName>
    </recommendedName>
</protein>
<dbReference type="Gene3D" id="3.40.50.300">
    <property type="entry name" value="P-loop containing nucleotide triphosphate hydrolases"/>
    <property type="match status" value="1"/>
</dbReference>
<dbReference type="InterPro" id="IPR027417">
    <property type="entry name" value="P-loop_NTPase"/>
</dbReference>
<proteinExistence type="predicted"/>
<dbReference type="GO" id="GO:0016887">
    <property type="term" value="F:ATP hydrolysis activity"/>
    <property type="evidence" value="ECO:0007669"/>
    <property type="project" value="InterPro"/>
</dbReference>
<name>X1CEL0_9ZZZZ</name>
<evidence type="ECO:0000259" key="1">
    <source>
        <dbReference type="Pfam" id="PF00004"/>
    </source>
</evidence>
<reference evidence="2" key="1">
    <citation type="journal article" date="2014" name="Front. Microbiol.">
        <title>High frequency of phylogenetically diverse reductive dehalogenase-homologous genes in deep subseafloor sedimentary metagenomes.</title>
        <authorList>
            <person name="Kawai M."/>
            <person name="Futagami T."/>
            <person name="Toyoda A."/>
            <person name="Takaki Y."/>
            <person name="Nishi S."/>
            <person name="Hori S."/>
            <person name="Arai W."/>
            <person name="Tsubouchi T."/>
            <person name="Morono Y."/>
            <person name="Uchiyama I."/>
            <person name="Ito T."/>
            <person name="Fujiyama A."/>
            <person name="Inagaki F."/>
            <person name="Takami H."/>
        </authorList>
    </citation>
    <scope>NUCLEOTIDE SEQUENCE</scope>
    <source>
        <strain evidence="2">Expedition CK06-06</strain>
    </source>
</reference>
<gene>
    <name evidence="2" type="ORF">S01H4_28143</name>
</gene>
<feature type="domain" description="ATPase AAA-type core" evidence="1">
    <location>
        <begin position="121"/>
        <end position="189"/>
    </location>
</feature>
<sequence>EVIHLNSEKSDDFLISGMCFYEAEKKPLIVNFSPDYFGMTVTLTTSNENKEWNKDLLDKVHTWVYENNFLKGEKFSLSGEFLHEPDDDWDNLILDEKYKDSIRKSATFLEKKGKGFTGRGLLFIGPPGTGKTKTGRVLMNELDATFIWVSSKDFRHVGPLTALALGFSLARSLAPAVLFLEDIDTWLRGEMEYVTDLIKTEM</sequence>
<accession>X1CEL0</accession>